<accession>A0ABN9DCT2</accession>
<comment type="caution">
    <text evidence="2">The sequence shown here is derived from an EMBL/GenBank/DDBJ whole genome shotgun (WGS) entry which is preliminary data.</text>
</comment>
<keyword evidence="1" id="KW-0732">Signal</keyword>
<gene>
    <name evidence="2" type="ORF">SPARVUS_LOCUS6825562</name>
</gene>
<feature type="non-terminal residue" evidence="2">
    <location>
        <position position="1"/>
    </location>
</feature>
<name>A0ABN9DCT2_9NEOB</name>
<sequence length="87" mass="9205">LTSLAVFLSVIWGKVSVPQAVTPPSYTPAYPCGAAPESLDHLPCPVLPRCPSCSVPCNVLRAMPASVIWVPSPASIGTYGGRNWREI</sequence>
<feature type="chain" id="PRO_5046889217" evidence="1">
    <location>
        <begin position="21"/>
        <end position="87"/>
    </location>
</feature>
<protein>
    <submittedName>
        <fullName evidence="2">Uncharacterized protein</fullName>
    </submittedName>
</protein>
<evidence type="ECO:0000256" key="1">
    <source>
        <dbReference type="SAM" id="SignalP"/>
    </source>
</evidence>
<evidence type="ECO:0000313" key="3">
    <source>
        <dbReference type="Proteomes" id="UP001162483"/>
    </source>
</evidence>
<proteinExistence type="predicted"/>
<feature type="signal peptide" evidence="1">
    <location>
        <begin position="1"/>
        <end position="20"/>
    </location>
</feature>
<dbReference type="Proteomes" id="UP001162483">
    <property type="component" value="Unassembled WGS sequence"/>
</dbReference>
<evidence type="ECO:0000313" key="2">
    <source>
        <dbReference type="EMBL" id="CAI9568877.1"/>
    </source>
</evidence>
<reference evidence="2" key="1">
    <citation type="submission" date="2023-05" db="EMBL/GenBank/DDBJ databases">
        <authorList>
            <person name="Stuckert A."/>
        </authorList>
    </citation>
    <scope>NUCLEOTIDE SEQUENCE</scope>
</reference>
<keyword evidence="3" id="KW-1185">Reference proteome</keyword>
<organism evidence="2 3">
    <name type="scientific">Staurois parvus</name>
    <dbReference type="NCBI Taxonomy" id="386267"/>
    <lineage>
        <taxon>Eukaryota</taxon>
        <taxon>Metazoa</taxon>
        <taxon>Chordata</taxon>
        <taxon>Craniata</taxon>
        <taxon>Vertebrata</taxon>
        <taxon>Euteleostomi</taxon>
        <taxon>Amphibia</taxon>
        <taxon>Batrachia</taxon>
        <taxon>Anura</taxon>
        <taxon>Neobatrachia</taxon>
        <taxon>Ranoidea</taxon>
        <taxon>Ranidae</taxon>
        <taxon>Staurois</taxon>
    </lineage>
</organism>
<dbReference type="EMBL" id="CATNWA010014197">
    <property type="protein sequence ID" value="CAI9568877.1"/>
    <property type="molecule type" value="Genomic_DNA"/>
</dbReference>